<feature type="binding site" evidence="5">
    <location>
        <position position="192"/>
    </location>
    <ligand>
        <name>Mg(2+)</name>
        <dbReference type="ChEBI" id="CHEBI:18420"/>
    </ligand>
</feature>
<dbReference type="GeneID" id="72186509"/>
<dbReference type="SFLD" id="SFLDF00009">
    <property type="entry name" value="o-succinylbenzoate_synthase"/>
    <property type="match status" value="1"/>
</dbReference>
<comment type="pathway">
    <text evidence="5">Quinol/quinone metabolism; menaquinone biosynthesis.</text>
</comment>
<dbReference type="AlphaFoldDB" id="A0A8U0HSZ4"/>
<dbReference type="Proteomes" id="UP000830729">
    <property type="component" value="Chromosome"/>
</dbReference>
<dbReference type="SUPFAM" id="SSF51604">
    <property type="entry name" value="Enolase C-terminal domain-like"/>
    <property type="match status" value="1"/>
</dbReference>
<dbReference type="EC" id="4.2.1.113" evidence="5"/>
<dbReference type="GO" id="GO:0043748">
    <property type="term" value="F:O-succinylbenzoate synthase activity"/>
    <property type="evidence" value="ECO:0007669"/>
    <property type="project" value="UniProtKB-EC"/>
</dbReference>
<evidence type="ECO:0000313" key="8">
    <source>
        <dbReference type="EMBL" id="UPV73816.1"/>
    </source>
</evidence>
<evidence type="ECO:0000256" key="2">
    <source>
        <dbReference type="ARBA" id="ARBA00022842"/>
    </source>
</evidence>
<dbReference type="SMART" id="SM00922">
    <property type="entry name" value="MR_MLE"/>
    <property type="match status" value="1"/>
</dbReference>
<reference evidence="8 9" key="1">
    <citation type="submission" date="2022-04" db="EMBL/GenBank/DDBJ databases">
        <title>Diverse halophilic archaea isolated from saline environments.</title>
        <authorList>
            <person name="Cui H.-L."/>
        </authorList>
    </citation>
    <scope>NUCLEOTIDE SEQUENCE [LARGE SCALE GENOMIC DNA]</scope>
    <source>
        <strain evidence="8 9">XZYJT49</strain>
    </source>
</reference>
<keyword evidence="2 5" id="KW-0460">Magnesium</keyword>
<dbReference type="RefSeq" id="WP_248649867.1">
    <property type="nucleotide sequence ID" value="NZ_CP096659.1"/>
</dbReference>
<feature type="domain" description="Mandelate racemase/muconate lactonizing enzyme C-terminal" evidence="7">
    <location>
        <begin position="143"/>
        <end position="238"/>
    </location>
</feature>
<evidence type="ECO:0000256" key="3">
    <source>
        <dbReference type="ARBA" id="ARBA00023235"/>
    </source>
</evidence>
<dbReference type="KEGG" id="halx:M0R89_14880"/>
<evidence type="ECO:0000256" key="4">
    <source>
        <dbReference type="ARBA" id="ARBA00023239"/>
    </source>
</evidence>
<comment type="pathway">
    <text evidence="5">Quinol/quinone metabolism; 1,4-dihydroxy-2-naphthoate biosynthesis; 1,4-dihydroxy-2-naphthoate from chorismate: step 4/7.</text>
</comment>
<feature type="region of interest" description="Disordered" evidence="6">
    <location>
        <begin position="110"/>
        <end position="130"/>
    </location>
</feature>
<keyword evidence="4 5" id="KW-0456">Lyase</keyword>
<gene>
    <name evidence="5 8" type="primary">menC</name>
    <name evidence="8" type="ORF">M0R89_14880</name>
</gene>
<evidence type="ECO:0000259" key="7">
    <source>
        <dbReference type="SMART" id="SM00922"/>
    </source>
</evidence>
<dbReference type="InterPro" id="IPR013341">
    <property type="entry name" value="Mandelate_racemase_N_dom"/>
</dbReference>
<dbReference type="EMBL" id="CP096659">
    <property type="protein sequence ID" value="UPV73816.1"/>
    <property type="molecule type" value="Genomic_DNA"/>
</dbReference>
<feature type="binding site" evidence="5">
    <location>
        <position position="238"/>
    </location>
    <ligand>
        <name>Mg(2+)</name>
        <dbReference type="ChEBI" id="CHEBI:18420"/>
    </ligand>
</feature>
<proteinExistence type="inferred from homology"/>
<dbReference type="HAMAP" id="MF_00470">
    <property type="entry name" value="MenC_1"/>
    <property type="match status" value="1"/>
</dbReference>
<dbReference type="Pfam" id="PF13378">
    <property type="entry name" value="MR_MLE_C"/>
    <property type="match status" value="1"/>
</dbReference>
<dbReference type="CDD" id="cd03320">
    <property type="entry name" value="OSBS"/>
    <property type="match status" value="1"/>
</dbReference>
<evidence type="ECO:0000256" key="5">
    <source>
        <dbReference type="HAMAP-Rule" id="MF_00470"/>
    </source>
</evidence>
<comment type="cofactor">
    <cofactor evidence="5">
        <name>a divalent metal cation</name>
        <dbReference type="ChEBI" id="CHEBI:60240"/>
    </cofactor>
</comment>
<evidence type="ECO:0000313" key="9">
    <source>
        <dbReference type="Proteomes" id="UP000830729"/>
    </source>
</evidence>
<evidence type="ECO:0000256" key="1">
    <source>
        <dbReference type="ARBA" id="ARBA00022723"/>
    </source>
</evidence>
<dbReference type="SFLD" id="SFLDG00180">
    <property type="entry name" value="muconate_cycloisomerase"/>
    <property type="match status" value="1"/>
</dbReference>
<dbReference type="GO" id="GO:0016854">
    <property type="term" value="F:racemase and epimerase activity"/>
    <property type="evidence" value="ECO:0007669"/>
    <property type="project" value="UniProtKB-ARBA"/>
</dbReference>
<dbReference type="SUPFAM" id="SSF54826">
    <property type="entry name" value="Enolase N-terminal domain-like"/>
    <property type="match status" value="1"/>
</dbReference>
<keyword evidence="1 5" id="KW-0479">Metal-binding</keyword>
<dbReference type="InterPro" id="IPR029017">
    <property type="entry name" value="Enolase-like_N"/>
</dbReference>
<feature type="binding site" evidence="5">
    <location>
        <position position="217"/>
    </location>
    <ligand>
        <name>Mg(2+)</name>
        <dbReference type="ChEBI" id="CHEBI:18420"/>
    </ligand>
</feature>
<dbReference type="PANTHER" id="PTHR48073">
    <property type="entry name" value="O-SUCCINYLBENZOATE SYNTHASE-RELATED"/>
    <property type="match status" value="1"/>
</dbReference>
<keyword evidence="3" id="KW-0413">Isomerase</keyword>
<comment type="catalytic activity">
    <reaction evidence="5">
        <text>(1R,6R)-6-hydroxy-2-succinyl-cyclohexa-2,4-diene-1-carboxylate = 2-succinylbenzoate + H2O</text>
        <dbReference type="Rhea" id="RHEA:10196"/>
        <dbReference type="ChEBI" id="CHEBI:15377"/>
        <dbReference type="ChEBI" id="CHEBI:18325"/>
        <dbReference type="ChEBI" id="CHEBI:58689"/>
        <dbReference type="EC" id="4.2.1.113"/>
    </reaction>
</comment>
<evidence type="ECO:0000256" key="6">
    <source>
        <dbReference type="SAM" id="MobiDB-lite"/>
    </source>
</evidence>
<organism evidence="8 9">
    <name type="scientific">Halorussus limi</name>
    <dbReference type="NCBI Taxonomy" id="2938695"/>
    <lineage>
        <taxon>Archaea</taxon>
        <taxon>Methanobacteriati</taxon>
        <taxon>Methanobacteriota</taxon>
        <taxon>Stenosarchaea group</taxon>
        <taxon>Halobacteria</taxon>
        <taxon>Halobacteriales</taxon>
        <taxon>Haladaptataceae</taxon>
        <taxon>Halorussus</taxon>
    </lineage>
</organism>
<name>A0A8U0HSZ4_9EURY</name>
<feature type="active site" description="Proton donor" evidence="5">
    <location>
        <position position="164"/>
    </location>
</feature>
<feature type="active site" description="Proton acceptor" evidence="5">
    <location>
        <position position="260"/>
    </location>
</feature>
<dbReference type="InterPro" id="IPR036849">
    <property type="entry name" value="Enolase-like_C_sf"/>
</dbReference>
<dbReference type="InterPro" id="IPR029065">
    <property type="entry name" value="Enolase_C-like"/>
</dbReference>
<dbReference type="InterPro" id="IPR010196">
    <property type="entry name" value="OSB_synthase_MenC1"/>
</dbReference>
<dbReference type="SFLD" id="SFLDS00001">
    <property type="entry name" value="Enolase"/>
    <property type="match status" value="1"/>
</dbReference>
<comment type="function">
    <text evidence="5">Converts 2-succinyl-6-hydroxy-2,4-cyclohexadiene-1-carboxylate (SHCHC) to 2-succinylbenzoate (OSB).</text>
</comment>
<keyword evidence="9" id="KW-1185">Reference proteome</keyword>
<feature type="region of interest" description="Disordered" evidence="6">
    <location>
        <begin position="333"/>
        <end position="354"/>
    </location>
</feature>
<protein>
    <recommendedName>
        <fullName evidence="5">o-succinylbenzoate synthase</fullName>
        <shortName evidence="5">OSB synthase</shortName>
        <shortName evidence="5">OSBS</shortName>
        <ecNumber evidence="5">4.2.1.113</ecNumber>
    </recommendedName>
    <alternativeName>
        <fullName evidence="5">4-(2'-carboxyphenyl)-4-oxybutyric acid synthase</fullName>
    </alternativeName>
    <alternativeName>
        <fullName evidence="5">o-succinylbenzoic acid synthase</fullName>
    </alternativeName>
</protein>
<comment type="similarity">
    <text evidence="5">Belongs to the mandelate racemase/muconate lactonizing enzyme family. MenC type 1 subfamily.</text>
</comment>
<dbReference type="PANTHER" id="PTHR48073:SF2">
    <property type="entry name" value="O-SUCCINYLBENZOATE SYNTHASE"/>
    <property type="match status" value="1"/>
</dbReference>
<accession>A0A8U0HSZ4</accession>
<dbReference type="Pfam" id="PF02746">
    <property type="entry name" value="MR_MLE_N"/>
    <property type="match status" value="1"/>
</dbReference>
<dbReference type="GO" id="GO:0009234">
    <property type="term" value="P:menaquinone biosynthetic process"/>
    <property type="evidence" value="ECO:0007669"/>
    <property type="project" value="UniProtKB-UniRule"/>
</dbReference>
<dbReference type="GO" id="GO:0000287">
    <property type="term" value="F:magnesium ion binding"/>
    <property type="evidence" value="ECO:0007669"/>
    <property type="project" value="UniProtKB-UniRule"/>
</dbReference>
<dbReference type="InterPro" id="IPR013342">
    <property type="entry name" value="Mandelate_racemase_C"/>
</dbReference>
<dbReference type="Gene3D" id="3.20.20.120">
    <property type="entry name" value="Enolase-like C-terminal domain"/>
    <property type="match status" value="1"/>
</dbReference>
<dbReference type="NCBIfam" id="TIGR01927">
    <property type="entry name" value="menC_gam_Gplu"/>
    <property type="match status" value="1"/>
</dbReference>
<keyword evidence="5" id="KW-0474">Menaquinone biosynthesis</keyword>
<dbReference type="Gene3D" id="3.30.390.10">
    <property type="entry name" value="Enolase-like, N-terminal domain"/>
    <property type="match status" value="1"/>
</dbReference>
<sequence>MIGAVRPFSLPLADPLDTARGTIERRDGLLVRLEADDGAVGVGEATPLPGWTEHYDECESVLADAVEAVDGGADPDDLLGDLDSTPAARHAFDLALADLRASREGVPLYRRLGESGDDPDSAGDESARVESVPVNATVGDAPVAETVAEAERAAKAGFECLKVKVGARQLSADVERIEAVADALPETELRADANAAWTRQQAQQFLDAVGDRLSYVEQPLAPTDIAGLAALSGPVALDETLAEVEFGDALDADPDAVILKPMALGGPRAAVGVAERAREAGVEPVVTTTIDGAVARTAAVHVAAAIPDVPACGLATRKLLESDLGPDIAPVADGRAVVPQGEGNGTADTWGHHD</sequence>